<dbReference type="AlphaFoldDB" id="A0A5B7DWB3"/>
<dbReference type="EMBL" id="VSRR010001478">
    <property type="protein sequence ID" value="MPC25565.1"/>
    <property type="molecule type" value="Genomic_DNA"/>
</dbReference>
<proteinExistence type="predicted"/>
<feature type="compositionally biased region" description="Basic residues" evidence="1">
    <location>
        <begin position="8"/>
        <end position="21"/>
    </location>
</feature>
<name>A0A5B7DWB3_PORTR</name>
<dbReference type="Proteomes" id="UP000324222">
    <property type="component" value="Unassembled WGS sequence"/>
</dbReference>
<organism evidence="2 3">
    <name type="scientific">Portunus trituberculatus</name>
    <name type="common">Swimming crab</name>
    <name type="synonym">Neptunus trituberculatus</name>
    <dbReference type="NCBI Taxonomy" id="210409"/>
    <lineage>
        <taxon>Eukaryota</taxon>
        <taxon>Metazoa</taxon>
        <taxon>Ecdysozoa</taxon>
        <taxon>Arthropoda</taxon>
        <taxon>Crustacea</taxon>
        <taxon>Multicrustacea</taxon>
        <taxon>Malacostraca</taxon>
        <taxon>Eumalacostraca</taxon>
        <taxon>Eucarida</taxon>
        <taxon>Decapoda</taxon>
        <taxon>Pleocyemata</taxon>
        <taxon>Brachyura</taxon>
        <taxon>Eubrachyura</taxon>
        <taxon>Portunoidea</taxon>
        <taxon>Portunidae</taxon>
        <taxon>Portuninae</taxon>
        <taxon>Portunus</taxon>
    </lineage>
</organism>
<accession>A0A5B7DWB3</accession>
<evidence type="ECO:0000313" key="2">
    <source>
        <dbReference type="EMBL" id="MPC25565.1"/>
    </source>
</evidence>
<protein>
    <submittedName>
        <fullName evidence="2">Uncharacterized protein</fullName>
    </submittedName>
</protein>
<evidence type="ECO:0000256" key="1">
    <source>
        <dbReference type="SAM" id="MobiDB-lite"/>
    </source>
</evidence>
<reference evidence="2 3" key="1">
    <citation type="submission" date="2019-05" db="EMBL/GenBank/DDBJ databases">
        <title>Another draft genome of Portunus trituberculatus and its Hox gene families provides insights of decapod evolution.</title>
        <authorList>
            <person name="Jeong J.-H."/>
            <person name="Song I."/>
            <person name="Kim S."/>
            <person name="Choi T."/>
            <person name="Kim D."/>
            <person name="Ryu S."/>
            <person name="Kim W."/>
        </authorList>
    </citation>
    <scope>NUCLEOTIDE SEQUENCE [LARGE SCALE GENOMIC DNA]</scope>
    <source>
        <tissue evidence="2">Muscle</tissue>
    </source>
</reference>
<sequence length="184" mass="20276">MPRGAQRACKKMQRREKHRQAGRGVLWCAAWRGSQGVERGGRRRSKTERDVEPPRTPRTPPPPLRVRLPLLSGTAGWLAGHPGHTSPHPLVCRVVCPKKLCDNDDDDDGGDDDDDDDDDERCTQSIYKYHESRATCATAETSLWVDLWVCSQVGRGGQDGGGVGRGSLLSRVAPRAPTRPCLQC</sequence>
<keyword evidence="3" id="KW-1185">Reference proteome</keyword>
<evidence type="ECO:0000313" key="3">
    <source>
        <dbReference type="Proteomes" id="UP000324222"/>
    </source>
</evidence>
<gene>
    <name evidence="2" type="ORF">E2C01_018685</name>
</gene>
<comment type="caution">
    <text evidence="2">The sequence shown here is derived from an EMBL/GenBank/DDBJ whole genome shotgun (WGS) entry which is preliminary data.</text>
</comment>
<feature type="region of interest" description="Disordered" evidence="1">
    <location>
        <begin position="1"/>
        <end position="68"/>
    </location>
</feature>